<dbReference type="Proteomes" id="UP000578819">
    <property type="component" value="Unassembled WGS sequence"/>
</dbReference>
<sequence length="129" mass="14013">MNVLLLDVVKATPLRVIFTCAVGAAAGIWRDTEVPTPGQQVDVEWEIRDPVQWGVSAVPATEATDFIGSRDAAVVMRGRIEPAQGRDSVVTIRVGDGLVLTEIADLPERSVGYWVELRNVKVDLYPTGI</sequence>
<protein>
    <submittedName>
        <fullName evidence="1">Uncharacterized protein</fullName>
    </submittedName>
</protein>
<reference evidence="1 2" key="1">
    <citation type="submission" date="2020-08" db="EMBL/GenBank/DDBJ databases">
        <title>Sequencing the genomes of 1000 actinobacteria strains.</title>
        <authorList>
            <person name="Klenk H.-P."/>
        </authorList>
    </citation>
    <scope>NUCLEOTIDE SEQUENCE [LARGE SCALE GENOMIC DNA]</scope>
    <source>
        <strain evidence="1 2">DSM 45886</strain>
    </source>
</reference>
<dbReference type="EMBL" id="JACHJW010000001">
    <property type="protein sequence ID" value="MBB4959227.1"/>
    <property type="molecule type" value="Genomic_DNA"/>
</dbReference>
<gene>
    <name evidence="1" type="ORF">FHR38_002960</name>
</gene>
<keyword evidence="2" id="KW-1185">Reference proteome</keyword>
<evidence type="ECO:0000313" key="1">
    <source>
        <dbReference type="EMBL" id="MBB4959227.1"/>
    </source>
</evidence>
<name>A0A7W7SQQ4_9ACTN</name>
<dbReference type="AlphaFoldDB" id="A0A7W7SQQ4"/>
<accession>A0A7W7SQQ4</accession>
<comment type="caution">
    <text evidence="1">The sequence shown here is derived from an EMBL/GenBank/DDBJ whole genome shotgun (WGS) entry which is preliminary data.</text>
</comment>
<evidence type="ECO:0000313" key="2">
    <source>
        <dbReference type="Proteomes" id="UP000578819"/>
    </source>
</evidence>
<organism evidence="1 2">
    <name type="scientific">Micromonospora polyrhachis</name>
    <dbReference type="NCBI Taxonomy" id="1282883"/>
    <lineage>
        <taxon>Bacteria</taxon>
        <taxon>Bacillati</taxon>
        <taxon>Actinomycetota</taxon>
        <taxon>Actinomycetes</taxon>
        <taxon>Micromonosporales</taxon>
        <taxon>Micromonosporaceae</taxon>
        <taxon>Micromonospora</taxon>
    </lineage>
</organism>
<dbReference type="RefSeq" id="WP_184535191.1">
    <property type="nucleotide sequence ID" value="NZ_JACHJW010000001.1"/>
</dbReference>
<proteinExistence type="predicted"/>